<dbReference type="PANTHER" id="PTHR42852:SF6">
    <property type="entry name" value="THIOL:DISULFIDE INTERCHANGE PROTEIN DSBE"/>
    <property type="match status" value="1"/>
</dbReference>
<dbReference type="InterPro" id="IPR000866">
    <property type="entry name" value="AhpC/TSA"/>
</dbReference>
<dbReference type="Pfam" id="PF00578">
    <property type="entry name" value="AhpC-TSA"/>
    <property type="match status" value="1"/>
</dbReference>
<gene>
    <name evidence="7" type="ORF">OZSIB_1454</name>
</gene>
<dbReference type="PANTHER" id="PTHR42852">
    <property type="entry name" value="THIOL:DISULFIDE INTERCHANGE PROTEIN DSBE"/>
    <property type="match status" value="1"/>
</dbReference>
<evidence type="ECO:0000256" key="2">
    <source>
        <dbReference type="ARBA" id="ARBA00022748"/>
    </source>
</evidence>
<sequence length="195" mass="21531">MLTFVSKDRWIWCLVMMTMLALPLSVGAAQKESPSSMVSIGGEGTEIESEVKLQIGDPAPDFTLPNLATDKMESLKDYLGKPVIVFFIQSACYSCLQEAKALKTLKEENPGLEVIAIGVDLLGKPMLVSWAAHNNINYPVLLDPIFSVPEKYGFYYTPASVIIDQQGKIALIHSGFRPQDIHLFEAKVKELLGKK</sequence>
<name>A0A367ZK78_9BACT</name>
<keyword evidence="4" id="KW-0676">Redox-active center</keyword>
<evidence type="ECO:0000313" key="8">
    <source>
        <dbReference type="Proteomes" id="UP000252355"/>
    </source>
</evidence>
<evidence type="ECO:0000313" key="7">
    <source>
        <dbReference type="EMBL" id="RCK78534.1"/>
    </source>
</evidence>
<evidence type="ECO:0000256" key="1">
    <source>
        <dbReference type="ARBA" id="ARBA00004196"/>
    </source>
</evidence>
<feature type="domain" description="Thioredoxin" evidence="6">
    <location>
        <begin position="53"/>
        <end position="193"/>
    </location>
</feature>
<accession>A0A367ZK78</accession>
<evidence type="ECO:0000256" key="5">
    <source>
        <dbReference type="SAM" id="SignalP"/>
    </source>
</evidence>
<dbReference type="CDD" id="cd02966">
    <property type="entry name" value="TlpA_like_family"/>
    <property type="match status" value="1"/>
</dbReference>
<feature type="signal peptide" evidence="5">
    <location>
        <begin position="1"/>
        <end position="28"/>
    </location>
</feature>
<dbReference type="Proteomes" id="UP000252355">
    <property type="component" value="Unassembled WGS sequence"/>
</dbReference>
<keyword evidence="5" id="KW-0732">Signal</keyword>
<dbReference type="InterPro" id="IPR013766">
    <property type="entry name" value="Thioredoxin_domain"/>
</dbReference>
<proteinExistence type="predicted"/>
<comment type="caution">
    <text evidence="7">The sequence shown here is derived from an EMBL/GenBank/DDBJ whole genome shotgun (WGS) entry which is preliminary data.</text>
</comment>
<dbReference type="GO" id="GO:0017004">
    <property type="term" value="P:cytochrome complex assembly"/>
    <property type="evidence" value="ECO:0007669"/>
    <property type="project" value="UniProtKB-KW"/>
</dbReference>
<protein>
    <submittedName>
        <fullName evidence="7">Thiol:disulfide interchange protein (Thioredoxin)</fullName>
    </submittedName>
</protein>
<evidence type="ECO:0000256" key="3">
    <source>
        <dbReference type="ARBA" id="ARBA00023157"/>
    </source>
</evidence>
<dbReference type="AlphaFoldDB" id="A0A367ZK78"/>
<dbReference type="GO" id="GO:0030313">
    <property type="term" value="C:cell envelope"/>
    <property type="evidence" value="ECO:0007669"/>
    <property type="project" value="UniProtKB-SubCell"/>
</dbReference>
<dbReference type="EMBL" id="QOQW01000022">
    <property type="protein sequence ID" value="RCK78534.1"/>
    <property type="molecule type" value="Genomic_DNA"/>
</dbReference>
<dbReference type="GO" id="GO:0016491">
    <property type="term" value="F:oxidoreductase activity"/>
    <property type="evidence" value="ECO:0007669"/>
    <property type="project" value="InterPro"/>
</dbReference>
<evidence type="ECO:0000256" key="4">
    <source>
        <dbReference type="ARBA" id="ARBA00023284"/>
    </source>
</evidence>
<dbReference type="InterPro" id="IPR050553">
    <property type="entry name" value="Thioredoxin_ResA/DsbE_sf"/>
</dbReference>
<dbReference type="PROSITE" id="PS51352">
    <property type="entry name" value="THIOREDOXIN_2"/>
    <property type="match status" value="1"/>
</dbReference>
<dbReference type="InterPro" id="IPR036249">
    <property type="entry name" value="Thioredoxin-like_sf"/>
</dbReference>
<dbReference type="GO" id="GO:0016209">
    <property type="term" value="F:antioxidant activity"/>
    <property type="evidence" value="ECO:0007669"/>
    <property type="project" value="InterPro"/>
</dbReference>
<dbReference type="Gene3D" id="3.40.30.10">
    <property type="entry name" value="Glutaredoxin"/>
    <property type="match status" value="1"/>
</dbReference>
<dbReference type="SUPFAM" id="SSF52833">
    <property type="entry name" value="Thioredoxin-like"/>
    <property type="match status" value="1"/>
</dbReference>
<keyword evidence="3" id="KW-1015">Disulfide bond</keyword>
<keyword evidence="2" id="KW-0201">Cytochrome c-type biogenesis</keyword>
<comment type="subcellular location">
    <subcellularLocation>
        <location evidence="1">Cell envelope</location>
    </subcellularLocation>
</comment>
<reference evidence="7 8" key="1">
    <citation type="submission" date="2018-05" db="EMBL/GenBank/DDBJ databases">
        <title>A metagenomic window into the 2 km-deep terrestrial subsurface aquifer revealed taxonomically and functionally diverse microbial community comprising novel uncultured bacterial lineages.</title>
        <authorList>
            <person name="Kadnikov V.V."/>
            <person name="Mardanov A.V."/>
            <person name="Beletsky A.V."/>
            <person name="Banks D."/>
            <person name="Pimenov N.V."/>
            <person name="Frank Y.A."/>
            <person name="Karnachuk O.V."/>
            <person name="Ravin N.V."/>
        </authorList>
    </citation>
    <scope>NUCLEOTIDE SEQUENCE [LARGE SCALE GENOMIC DNA]</scope>
    <source>
        <strain evidence="7">BY5</strain>
    </source>
</reference>
<feature type="chain" id="PRO_5017034483" evidence="5">
    <location>
        <begin position="29"/>
        <end position="195"/>
    </location>
</feature>
<evidence type="ECO:0000259" key="6">
    <source>
        <dbReference type="PROSITE" id="PS51352"/>
    </source>
</evidence>
<organism evidence="7 8">
    <name type="scientific">Candidatus Ozemobacter sibiricus</name>
    <dbReference type="NCBI Taxonomy" id="2268124"/>
    <lineage>
        <taxon>Bacteria</taxon>
        <taxon>Candidatus Ozemobacteria</taxon>
        <taxon>Candidatus Ozemobacterales</taxon>
        <taxon>Candidatus Ozemobacteraceae</taxon>
        <taxon>Candidatus Ozemobacter</taxon>
    </lineage>
</organism>